<keyword evidence="2" id="KW-1185">Reference proteome</keyword>
<dbReference type="Proteomes" id="UP000267096">
    <property type="component" value="Unassembled WGS sequence"/>
</dbReference>
<dbReference type="EMBL" id="UYRR01002490">
    <property type="protein sequence ID" value="VDK19550.1"/>
    <property type="molecule type" value="Genomic_DNA"/>
</dbReference>
<protein>
    <submittedName>
        <fullName evidence="1">Uncharacterized protein</fullName>
    </submittedName>
</protein>
<proteinExistence type="predicted"/>
<name>A0A3P6NNA1_ANISI</name>
<organism evidence="1 2">
    <name type="scientific">Anisakis simplex</name>
    <name type="common">Herring worm</name>
    <dbReference type="NCBI Taxonomy" id="6269"/>
    <lineage>
        <taxon>Eukaryota</taxon>
        <taxon>Metazoa</taxon>
        <taxon>Ecdysozoa</taxon>
        <taxon>Nematoda</taxon>
        <taxon>Chromadorea</taxon>
        <taxon>Rhabditida</taxon>
        <taxon>Spirurina</taxon>
        <taxon>Ascaridomorpha</taxon>
        <taxon>Ascaridoidea</taxon>
        <taxon>Anisakidae</taxon>
        <taxon>Anisakis</taxon>
        <taxon>Anisakis simplex complex</taxon>
    </lineage>
</organism>
<accession>A0A3P6NNA1</accession>
<reference evidence="1 2" key="1">
    <citation type="submission" date="2018-11" db="EMBL/GenBank/DDBJ databases">
        <authorList>
            <consortium name="Pathogen Informatics"/>
        </authorList>
    </citation>
    <scope>NUCLEOTIDE SEQUENCE [LARGE SCALE GENOMIC DNA]</scope>
</reference>
<dbReference type="AlphaFoldDB" id="A0A3P6NNA1"/>
<gene>
    <name evidence="1" type="ORF">ASIM_LOCUS2021</name>
</gene>
<evidence type="ECO:0000313" key="2">
    <source>
        <dbReference type="Proteomes" id="UP000267096"/>
    </source>
</evidence>
<sequence>MVVAGVWIADYEYWCGQRYSLRCCDVTVILKATCLWMTMSDDGLSLLSKVDSKLALSCCCCANTIYDLYHHLQSNKYHFQTSNISLNRDAKTRRAVKER</sequence>
<evidence type="ECO:0000313" key="1">
    <source>
        <dbReference type="EMBL" id="VDK19550.1"/>
    </source>
</evidence>